<organism evidence="2 3">
    <name type="scientific">Ameca splendens</name>
    <dbReference type="NCBI Taxonomy" id="208324"/>
    <lineage>
        <taxon>Eukaryota</taxon>
        <taxon>Metazoa</taxon>
        <taxon>Chordata</taxon>
        <taxon>Craniata</taxon>
        <taxon>Vertebrata</taxon>
        <taxon>Euteleostomi</taxon>
        <taxon>Actinopterygii</taxon>
        <taxon>Neopterygii</taxon>
        <taxon>Teleostei</taxon>
        <taxon>Neoteleostei</taxon>
        <taxon>Acanthomorphata</taxon>
        <taxon>Ovalentaria</taxon>
        <taxon>Atherinomorphae</taxon>
        <taxon>Cyprinodontiformes</taxon>
        <taxon>Goodeidae</taxon>
        <taxon>Ameca</taxon>
    </lineage>
</organism>
<evidence type="ECO:0000313" key="2">
    <source>
        <dbReference type="EMBL" id="MEQ2301008.1"/>
    </source>
</evidence>
<protein>
    <submittedName>
        <fullName evidence="2">Uncharacterized protein</fullName>
    </submittedName>
</protein>
<name>A0ABV0Z6A5_9TELE</name>
<evidence type="ECO:0000256" key="1">
    <source>
        <dbReference type="SAM" id="MobiDB-lite"/>
    </source>
</evidence>
<sequence length="149" mass="16453">MKGEHPIAWLPKNSTVKPGPLPSPRWPDDGRLGALLSLSLRIWGFLCFSSHSTVVSERNSIDSYSREELLTIRESDLGIFSPSFIHPSFTEFLASRAAALCGILRRKRRRGKRAGKAPPKRTSSTTAFNPPGKCPLSQQQDGRAASSHR</sequence>
<gene>
    <name evidence="2" type="ORF">AMECASPLE_031662</name>
</gene>
<proteinExistence type="predicted"/>
<accession>A0ABV0Z6A5</accession>
<keyword evidence="3" id="KW-1185">Reference proteome</keyword>
<comment type="caution">
    <text evidence="2">The sequence shown here is derived from an EMBL/GenBank/DDBJ whole genome shotgun (WGS) entry which is preliminary data.</text>
</comment>
<dbReference type="EMBL" id="JAHRIP010051000">
    <property type="protein sequence ID" value="MEQ2301008.1"/>
    <property type="molecule type" value="Genomic_DNA"/>
</dbReference>
<reference evidence="2 3" key="1">
    <citation type="submission" date="2021-06" db="EMBL/GenBank/DDBJ databases">
        <authorList>
            <person name="Palmer J.M."/>
        </authorList>
    </citation>
    <scope>NUCLEOTIDE SEQUENCE [LARGE SCALE GENOMIC DNA]</scope>
    <source>
        <strain evidence="2 3">AS_MEX2019</strain>
        <tissue evidence="2">Muscle</tissue>
    </source>
</reference>
<feature type="region of interest" description="Disordered" evidence="1">
    <location>
        <begin position="108"/>
        <end position="149"/>
    </location>
</feature>
<feature type="compositionally biased region" description="Basic residues" evidence="1">
    <location>
        <begin position="108"/>
        <end position="119"/>
    </location>
</feature>
<dbReference type="Proteomes" id="UP001469553">
    <property type="component" value="Unassembled WGS sequence"/>
</dbReference>
<evidence type="ECO:0000313" key="3">
    <source>
        <dbReference type="Proteomes" id="UP001469553"/>
    </source>
</evidence>